<dbReference type="Proteomes" id="UP000010998">
    <property type="component" value="Chromosome"/>
</dbReference>
<organism evidence="5 6">
    <name type="scientific">Mesorhizobium australicum (strain HAMBI 3006 / LMG 24608 / WSM2073)</name>
    <dbReference type="NCBI Taxonomy" id="754035"/>
    <lineage>
        <taxon>Bacteria</taxon>
        <taxon>Pseudomonadati</taxon>
        <taxon>Pseudomonadota</taxon>
        <taxon>Alphaproteobacteria</taxon>
        <taxon>Hyphomicrobiales</taxon>
        <taxon>Phyllobacteriaceae</taxon>
        <taxon>Mesorhizobium</taxon>
    </lineage>
</organism>
<keyword evidence="6" id="KW-1185">Reference proteome</keyword>
<dbReference type="Pfam" id="PF01037">
    <property type="entry name" value="AsnC_trans_reg"/>
    <property type="match status" value="1"/>
</dbReference>
<dbReference type="InterPro" id="IPR019888">
    <property type="entry name" value="Tscrpt_reg_AsnC-like"/>
</dbReference>
<accession>L0KEZ3</accession>
<keyword evidence="3" id="KW-0804">Transcription</keyword>
<dbReference type="Pfam" id="PF13404">
    <property type="entry name" value="HTH_AsnC-type"/>
    <property type="match status" value="1"/>
</dbReference>
<feature type="domain" description="HTH asnC-type" evidence="4">
    <location>
        <begin position="15"/>
        <end position="86"/>
    </location>
</feature>
<dbReference type="PRINTS" id="PR00033">
    <property type="entry name" value="HTHASNC"/>
</dbReference>
<dbReference type="InterPro" id="IPR000485">
    <property type="entry name" value="AsnC-type_HTH_dom"/>
</dbReference>
<dbReference type="InterPro" id="IPR019887">
    <property type="entry name" value="Tscrpt_reg_AsnC/Lrp_C"/>
</dbReference>
<evidence type="ECO:0000256" key="3">
    <source>
        <dbReference type="ARBA" id="ARBA00023163"/>
    </source>
</evidence>
<keyword evidence="1" id="KW-0805">Transcription regulation</keyword>
<protein>
    <submittedName>
        <fullName evidence="5">Transcriptional regulator</fullName>
    </submittedName>
</protein>
<dbReference type="InterPro" id="IPR036390">
    <property type="entry name" value="WH_DNA-bd_sf"/>
</dbReference>
<evidence type="ECO:0000256" key="2">
    <source>
        <dbReference type="ARBA" id="ARBA00023125"/>
    </source>
</evidence>
<proteinExistence type="predicted"/>
<dbReference type="AlphaFoldDB" id="L0KEZ3"/>
<evidence type="ECO:0000259" key="4">
    <source>
        <dbReference type="PROSITE" id="PS50956"/>
    </source>
</evidence>
<dbReference type="CDD" id="cd00090">
    <property type="entry name" value="HTH_ARSR"/>
    <property type="match status" value="1"/>
</dbReference>
<dbReference type="SUPFAM" id="SSF54909">
    <property type="entry name" value="Dimeric alpha+beta barrel"/>
    <property type="match status" value="1"/>
</dbReference>
<evidence type="ECO:0000256" key="1">
    <source>
        <dbReference type="ARBA" id="ARBA00023015"/>
    </source>
</evidence>
<dbReference type="STRING" id="754035.Mesau_00451"/>
<dbReference type="SUPFAM" id="SSF46785">
    <property type="entry name" value="Winged helix' DNA-binding domain"/>
    <property type="match status" value="1"/>
</dbReference>
<sequence length="160" mass="17931">MVTKRIEREVLFVELTEKDRQLLALMQKNAREPVASLARQLGVSRTALQERIQKLEAGGIIEGYTVRLAKTVAQNAVHCFTLAALNNKSYPDVSRRIKAMPSIQAVYAITGEWDLIIHLAAETLEKLNREVNALNEISGVVKTASHVVMETKFNRTIYAL</sequence>
<dbReference type="SMART" id="SM00344">
    <property type="entry name" value="HTH_ASNC"/>
    <property type="match status" value="1"/>
</dbReference>
<dbReference type="GO" id="GO:0043565">
    <property type="term" value="F:sequence-specific DNA binding"/>
    <property type="evidence" value="ECO:0007669"/>
    <property type="project" value="InterPro"/>
</dbReference>
<dbReference type="Gene3D" id="3.30.70.920">
    <property type="match status" value="1"/>
</dbReference>
<dbReference type="eggNOG" id="COG1522">
    <property type="taxonomic scope" value="Bacteria"/>
</dbReference>
<dbReference type="InterPro" id="IPR011991">
    <property type="entry name" value="ArsR-like_HTH"/>
</dbReference>
<gene>
    <name evidence="5" type="ordered locus">Mesau_00451</name>
</gene>
<dbReference type="KEGG" id="mam:Mesau_00451"/>
<evidence type="ECO:0000313" key="6">
    <source>
        <dbReference type="Proteomes" id="UP000010998"/>
    </source>
</evidence>
<evidence type="ECO:0000313" key="5">
    <source>
        <dbReference type="EMBL" id="AGB42944.1"/>
    </source>
</evidence>
<dbReference type="GO" id="GO:0006355">
    <property type="term" value="P:regulation of DNA-templated transcription"/>
    <property type="evidence" value="ECO:0007669"/>
    <property type="project" value="UniProtKB-ARBA"/>
</dbReference>
<reference evidence="6" key="1">
    <citation type="submission" date="2012-02" db="EMBL/GenBank/DDBJ databases">
        <title>Complete sequence of Mesorhizobium australicum WSM2073.</title>
        <authorList>
            <person name="Lucas S."/>
            <person name="Han J."/>
            <person name="Lapidus A."/>
            <person name="Cheng J.-F."/>
            <person name="Goodwin L."/>
            <person name="Pitluck S."/>
            <person name="Peters L."/>
            <person name="Gu W."/>
            <person name="Detter J.C."/>
            <person name="Han C."/>
            <person name="Tapia R."/>
            <person name="Land M."/>
            <person name="Hauser L."/>
            <person name="Kyrpides N."/>
            <person name="Ivanova N."/>
            <person name="Pagani I."/>
            <person name="Reeve W.G."/>
            <person name="Howieson J.G."/>
            <person name="Tiwari R.P."/>
            <person name="O'Hara G.W."/>
            <person name="Atkins C.A."/>
            <person name="Ronson C.W."/>
            <person name="Nandasena K.G."/>
            <person name="Woyke T."/>
        </authorList>
    </citation>
    <scope>NUCLEOTIDE SEQUENCE [LARGE SCALE GENOMIC DNA]</scope>
    <source>
        <strain evidence="6">LMG 24608 / HAMBI 3006 / WSM2073</strain>
    </source>
</reference>
<dbReference type="GO" id="GO:0043200">
    <property type="term" value="P:response to amino acid"/>
    <property type="evidence" value="ECO:0007669"/>
    <property type="project" value="TreeGrafter"/>
</dbReference>
<dbReference type="GO" id="GO:0005829">
    <property type="term" value="C:cytosol"/>
    <property type="evidence" value="ECO:0007669"/>
    <property type="project" value="TreeGrafter"/>
</dbReference>
<dbReference type="HOGENOM" id="CLU_091233_5_3_5"/>
<dbReference type="Gene3D" id="1.10.10.10">
    <property type="entry name" value="Winged helix-like DNA-binding domain superfamily/Winged helix DNA-binding domain"/>
    <property type="match status" value="1"/>
</dbReference>
<dbReference type="InterPro" id="IPR036388">
    <property type="entry name" value="WH-like_DNA-bd_sf"/>
</dbReference>
<keyword evidence="2" id="KW-0238">DNA-binding</keyword>
<dbReference type="PANTHER" id="PTHR30154:SF53">
    <property type="entry name" value="HTH-TYPE TRANSCRIPTIONAL REGULATOR LRPC"/>
    <property type="match status" value="1"/>
</dbReference>
<name>L0KEZ3_MESAW</name>
<dbReference type="InterPro" id="IPR011008">
    <property type="entry name" value="Dimeric_a/b-barrel"/>
</dbReference>
<dbReference type="EMBL" id="CP003358">
    <property type="protein sequence ID" value="AGB42944.1"/>
    <property type="molecule type" value="Genomic_DNA"/>
</dbReference>
<dbReference type="PROSITE" id="PS50956">
    <property type="entry name" value="HTH_ASNC_2"/>
    <property type="match status" value="1"/>
</dbReference>
<dbReference type="PANTHER" id="PTHR30154">
    <property type="entry name" value="LEUCINE-RESPONSIVE REGULATORY PROTEIN"/>
    <property type="match status" value="1"/>
</dbReference>